<evidence type="ECO:0000259" key="6">
    <source>
        <dbReference type="SMART" id="SM00363"/>
    </source>
</evidence>
<name>A0ABV5T0G6_9MICO</name>
<evidence type="ECO:0000313" key="7">
    <source>
        <dbReference type="EMBL" id="MFB9646100.1"/>
    </source>
</evidence>
<reference evidence="7 8" key="1">
    <citation type="submission" date="2024-09" db="EMBL/GenBank/DDBJ databases">
        <authorList>
            <person name="Sun Q."/>
            <person name="Mori K."/>
        </authorList>
    </citation>
    <scope>NUCLEOTIDE SEQUENCE [LARGE SCALE GENOMIC DNA]</scope>
    <source>
        <strain evidence="7 8">JCM 1342</strain>
    </source>
</reference>
<evidence type="ECO:0000256" key="1">
    <source>
        <dbReference type="ARBA" id="ARBA00008396"/>
    </source>
</evidence>
<evidence type="ECO:0000256" key="3">
    <source>
        <dbReference type="ARBA" id="ARBA00023125"/>
    </source>
</evidence>
<proteinExistence type="inferred from homology"/>
<dbReference type="SMART" id="SM00363">
    <property type="entry name" value="S4"/>
    <property type="match status" value="1"/>
</dbReference>
<sequence>MTTTARVDAWLWAVRVYKTRSAATTACRAGHVRVNGDRAKAAQPVRPGDELRVRIAGFDRILVVRLPISKRVGAVLAAEAVEDRTPPPPPVEERALVPLRDRGAGRPTKRERRDIDRLRGRDAESDEDDGYDS</sequence>
<dbReference type="Gene3D" id="3.10.290.10">
    <property type="entry name" value="RNA-binding S4 domain"/>
    <property type="match status" value="1"/>
</dbReference>
<keyword evidence="3" id="KW-0238">DNA-binding</keyword>
<protein>
    <submittedName>
        <fullName evidence="7">RNA-binding S4 domain-containing protein</fullName>
    </submittedName>
</protein>
<evidence type="ECO:0000256" key="4">
    <source>
        <dbReference type="PROSITE-ProRule" id="PRU00182"/>
    </source>
</evidence>
<dbReference type="PROSITE" id="PS50889">
    <property type="entry name" value="S4"/>
    <property type="match status" value="1"/>
</dbReference>
<keyword evidence="2 4" id="KW-0694">RNA-binding</keyword>
<keyword evidence="8" id="KW-1185">Reference proteome</keyword>
<feature type="compositionally biased region" description="Basic and acidic residues" evidence="5">
    <location>
        <begin position="111"/>
        <end position="123"/>
    </location>
</feature>
<dbReference type="Proteomes" id="UP001589611">
    <property type="component" value="Unassembled WGS sequence"/>
</dbReference>
<dbReference type="PIRSF" id="PIRSF016821">
    <property type="entry name" value="HSP15"/>
    <property type="match status" value="1"/>
</dbReference>
<feature type="domain" description="RNA-binding S4" evidence="6">
    <location>
        <begin position="5"/>
        <end position="72"/>
    </location>
</feature>
<comment type="similarity">
    <text evidence="1">Belongs to the HSP15 family.</text>
</comment>
<feature type="compositionally biased region" description="Basic and acidic residues" evidence="5">
    <location>
        <begin position="81"/>
        <end position="104"/>
    </location>
</feature>
<comment type="caution">
    <text evidence="7">The sequence shown here is derived from an EMBL/GenBank/DDBJ whole genome shotgun (WGS) entry which is preliminary data.</text>
</comment>
<dbReference type="SUPFAM" id="SSF55174">
    <property type="entry name" value="Alpha-L RNA-binding motif"/>
    <property type="match status" value="1"/>
</dbReference>
<dbReference type="Pfam" id="PF01479">
    <property type="entry name" value="S4"/>
    <property type="match status" value="1"/>
</dbReference>
<dbReference type="InterPro" id="IPR025708">
    <property type="entry name" value="HSP15"/>
</dbReference>
<gene>
    <name evidence="7" type="ORF">ACFFPJ_09845</name>
</gene>
<dbReference type="RefSeq" id="WP_344712795.1">
    <property type="nucleotide sequence ID" value="NZ_BAAAWH010000001.1"/>
</dbReference>
<dbReference type="InterPro" id="IPR036986">
    <property type="entry name" value="S4_RNA-bd_sf"/>
</dbReference>
<accession>A0ABV5T0G6</accession>
<feature type="compositionally biased region" description="Acidic residues" evidence="5">
    <location>
        <begin position="124"/>
        <end position="133"/>
    </location>
</feature>
<dbReference type="EMBL" id="JBHMBE010000003">
    <property type="protein sequence ID" value="MFB9646100.1"/>
    <property type="molecule type" value="Genomic_DNA"/>
</dbReference>
<feature type="region of interest" description="Disordered" evidence="5">
    <location>
        <begin position="80"/>
        <end position="133"/>
    </location>
</feature>
<evidence type="ECO:0000313" key="8">
    <source>
        <dbReference type="Proteomes" id="UP001589611"/>
    </source>
</evidence>
<dbReference type="CDD" id="cd00165">
    <property type="entry name" value="S4"/>
    <property type="match status" value="1"/>
</dbReference>
<organism evidence="7 8">
    <name type="scientific">Microbacterium terregens</name>
    <dbReference type="NCBI Taxonomy" id="69363"/>
    <lineage>
        <taxon>Bacteria</taxon>
        <taxon>Bacillati</taxon>
        <taxon>Actinomycetota</taxon>
        <taxon>Actinomycetes</taxon>
        <taxon>Micrococcales</taxon>
        <taxon>Microbacteriaceae</taxon>
        <taxon>Microbacterium</taxon>
    </lineage>
</organism>
<evidence type="ECO:0000256" key="2">
    <source>
        <dbReference type="ARBA" id="ARBA00022884"/>
    </source>
</evidence>
<dbReference type="InterPro" id="IPR002942">
    <property type="entry name" value="S4_RNA-bd"/>
</dbReference>
<evidence type="ECO:0000256" key="5">
    <source>
        <dbReference type="SAM" id="MobiDB-lite"/>
    </source>
</evidence>